<feature type="region of interest" description="Disordered" evidence="7">
    <location>
        <begin position="1"/>
        <end position="26"/>
    </location>
</feature>
<dbReference type="GO" id="GO:0005886">
    <property type="term" value="C:plasma membrane"/>
    <property type="evidence" value="ECO:0007669"/>
    <property type="project" value="UniProtKB-SubCell"/>
</dbReference>
<feature type="domain" description="ABC3 transporter permease C-terminal" evidence="9">
    <location>
        <begin position="325"/>
        <end position="437"/>
    </location>
</feature>
<evidence type="ECO:0000256" key="2">
    <source>
        <dbReference type="ARBA" id="ARBA00022475"/>
    </source>
</evidence>
<organism evidence="11 12">
    <name type="scientific">Ktedonosporobacter rubrisoli</name>
    <dbReference type="NCBI Taxonomy" id="2509675"/>
    <lineage>
        <taxon>Bacteria</taxon>
        <taxon>Bacillati</taxon>
        <taxon>Chloroflexota</taxon>
        <taxon>Ktedonobacteria</taxon>
        <taxon>Ktedonobacterales</taxon>
        <taxon>Ktedonosporobacteraceae</taxon>
        <taxon>Ktedonosporobacter</taxon>
    </lineage>
</organism>
<feature type="transmembrane region" description="Helical" evidence="8">
    <location>
        <begin position="410"/>
        <end position="430"/>
    </location>
</feature>
<keyword evidence="4 8" id="KW-1133">Transmembrane helix</keyword>
<gene>
    <name evidence="11" type="ORF">EPA93_40325</name>
</gene>
<dbReference type="PANTHER" id="PTHR30572:SF4">
    <property type="entry name" value="ABC TRANSPORTER PERMEASE YTRF"/>
    <property type="match status" value="1"/>
</dbReference>
<evidence type="ECO:0000256" key="6">
    <source>
        <dbReference type="ARBA" id="ARBA00038076"/>
    </source>
</evidence>
<keyword evidence="5 8" id="KW-0472">Membrane</keyword>
<sequence length="445" mass="47815">MKGTIQRRSQQSTQVAPSQQASAQETPLESILTEFRTLQYQPVGMLSANFNSAVEALWGNRTRSFLTALGIFIGVAAVIAALTLTQGASASITNQLSSLGTAVIVYPGSSNQKAGSTGQGSGNILTLRDAQSLNGLPHLVAVSPYLMTSDQVIYGSQNWNTQVEGVNTQVETIGNWKLAQGTWFSEDDDAQGTPVAVLGDTTAHSLFDASGTNPIGQQIRIRDQNFRVVGVLAPQGGLGQDDVIFVPFKTMEIRLRNSTTIDQIQAQADSPSSVEQLKQEIETTIRQNHHIKDSSDDSFTVMTFTQVLQSFNQSLSVMTALFVGIAAISLTVGGIGIMNIMLVSVTERTWEIGIRMSIGAKRRDIRNQFLMEALVLCLVGGLIGLILGLLIGWVITYLAKLPFVVTAETLLIPFAVSSAIALVFGIYPAIRASRLDPIVAIRTDA</sequence>
<dbReference type="InterPro" id="IPR003838">
    <property type="entry name" value="ABC3_permease_C"/>
</dbReference>
<evidence type="ECO:0000256" key="3">
    <source>
        <dbReference type="ARBA" id="ARBA00022692"/>
    </source>
</evidence>
<dbReference type="RefSeq" id="WP_129892953.1">
    <property type="nucleotide sequence ID" value="NZ_CP035758.1"/>
</dbReference>
<dbReference type="KEGG" id="kbs:EPA93_40325"/>
<evidence type="ECO:0000313" key="11">
    <source>
        <dbReference type="EMBL" id="QBD81892.1"/>
    </source>
</evidence>
<evidence type="ECO:0000259" key="9">
    <source>
        <dbReference type="Pfam" id="PF02687"/>
    </source>
</evidence>
<feature type="transmembrane region" description="Helical" evidence="8">
    <location>
        <begin position="369"/>
        <end position="398"/>
    </location>
</feature>
<reference evidence="11 12" key="1">
    <citation type="submission" date="2019-01" db="EMBL/GenBank/DDBJ databases">
        <title>Ktedonosporobacter rubrisoli SCAWS-G2.</title>
        <authorList>
            <person name="Huang Y."/>
            <person name="Yan B."/>
        </authorList>
    </citation>
    <scope>NUCLEOTIDE SEQUENCE [LARGE SCALE GENOMIC DNA]</scope>
    <source>
        <strain evidence="11 12">SCAWS-G2</strain>
    </source>
</reference>
<evidence type="ECO:0000256" key="8">
    <source>
        <dbReference type="SAM" id="Phobius"/>
    </source>
</evidence>
<evidence type="ECO:0000259" key="10">
    <source>
        <dbReference type="Pfam" id="PF12704"/>
    </source>
</evidence>
<feature type="transmembrane region" description="Helical" evidence="8">
    <location>
        <begin position="320"/>
        <end position="345"/>
    </location>
</feature>
<name>A0A4P6K1Y4_KTERU</name>
<dbReference type="EMBL" id="CP035758">
    <property type="protein sequence ID" value="QBD81892.1"/>
    <property type="molecule type" value="Genomic_DNA"/>
</dbReference>
<proteinExistence type="inferred from homology"/>
<evidence type="ECO:0000256" key="4">
    <source>
        <dbReference type="ARBA" id="ARBA00022989"/>
    </source>
</evidence>
<dbReference type="InterPro" id="IPR025857">
    <property type="entry name" value="MacB_PCD"/>
</dbReference>
<dbReference type="OrthoDB" id="9770036at2"/>
<protein>
    <submittedName>
        <fullName evidence="11">FtsX-like permease family protein</fullName>
    </submittedName>
</protein>
<evidence type="ECO:0000256" key="1">
    <source>
        <dbReference type="ARBA" id="ARBA00004651"/>
    </source>
</evidence>
<dbReference type="PANTHER" id="PTHR30572">
    <property type="entry name" value="MEMBRANE COMPONENT OF TRANSPORTER-RELATED"/>
    <property type="match status" value="1"/>
</dbReference>
<feature type="transmembrane region" description="Helical" evidence="8">
    <location>
        <begin position="65"/>
        <end position="84"/>
    </location>
</feature>
<evidence type="ECO:0000256" key="5">
    <source>
        <dbReference type="ARBA" id="ARBA00023136"/>
    </source>
</evidence>
<feature type="domain" description="MacB-like periplasmic core" evidence="10">
    <location>
        <begin position="64"/>
        <end position="283"/>
    </location>
</feature>
<comment type="similarity">
    <text evidence="6">Belongs to the ABC-4 integral membrane protein family.</text>
</comment>
<dbReference type="InterPro" id="IPR050250">
    <property type="entry name" value="Macrolide_Exporter_MacB"/>
</dbReference>
<dbReference type="GO" id="GO:0022857">
    <property type="term" value="F:transmembrane transporter activity"/>
    <property type="evidence" value="ECO:0007669"/>
    <property type="project" value="TreeGrafter"/>
</dbReference>
<dbReference type="Pfam" id="PF12704">
    <property type="entry name" value="MacB_PCD"/>
    <property type="match status" value="1"/>
</dbReference>
<keyword evidence="12" id="KW-1185">Reference proteome</keyword>
<accession>A0A4P6K1Y4</accession>
<dbReference type="Pfam" id="PF02687">
    <property type="entry name" value="FtsX"/>
    <property type="match status" value="1"/>
</dbReference>
<evidence type="ECO:0000256" key="7">
    <source>
        <dbReference type="SAM" id="MobiDB-lite"/>
    </source>
</evidence>
<dbReference type="AlphaFoldDB" id="A0A4P6K1Y4"/>
<keyword evidence="2" id="KW-1003">Cell membrane</keyword>
<comment type="subcellular location">
    <subcellularLocation>
        <location evidence="1">Cell membrane</location>
        <topology evidence="1">Multi-pass membrane protein</topology>
    </subcellularLocation>
</comment>
<evidence type="ECO:0000313" key="12">
    <source>
        <dbReference type="Proteomes" id="UP000290365"/>
    </source>
</evidence>
<keyword evidence="3 8" id="KW-0812">Transmembrane</keyword>
<dbReference type="Proteomes" id="UP000290365">
    <property type="component" value="Chromosome"/>
</dbReference>